<dbReference type="RefSeq" id="WP_177180102.1">
    <property type="nucleotide sequence ID" value="NZ_FOPJ01000008.1"/>
</dbReference>
<proteinExistence type="predicted"/>
<dbReference type="EMBL" id="FOPJ01000008">
    <property type="protein sequence ID" value="SFG62827.1"/>
    <property type="molecule type" value="Genomic_DNA"/>
</dbReference>
<dbReference type="AlphaFoldDB" id="A0A1I2THJ5"/>
<keyword evidence="1" id="KW-0472">Membrane</keyword>
<organism evidence="2 3">
    <name type="scientific">Corynebacterium spheniscorum</name>
    <dbReference type="NCBI Taxonomy" id="185761"/>
    <lineage>
        <taxon>Bacteria</taxon>
        <taxon>Bacillati</taxon>
        <taxon>Actinomycetota</taxon>
        <taxon>Actinomycetes</taxon>
        <taxon>Mycobacteriales</taxon>
        <taxon>Corynebacteriaceae</taxon>
        <taxon>Corynebacterium</taxon>
    </lineage>
</organism>
<keyword evidence="1" id="KW-0812">Transmembrane</keyword>
<evidence type="ECO:0000313" key="2">
    <source>
        <dbReference type="EMBL" id="SFG62827.1"/>
    </source>
</evidence>
<name>A0A1I2THJ5_9CORY</name>
<accession>A0A1I2THJ5</accession>
<dbReference type="Proteomes" id="UP000199065">
    <property type="component" value="Unassembled WGS sequence"/>
</dbReference>
<protein>
    <submittedName>
        <fullName evidence="2">Uncharacterized protein</fullName>
    </submittedName>
</protein>
<sequence length="51" mass="5367">MGFWVMVLCAVAAIVLVVSGLRKREDPKVAWSAIGLGVVLAIVAVVLGYPK</sequence>
<keyword evidence="1" id="KW-1133">Transmembrane helix</keyword>
<evidence type="ECO:0000256" key="1">
    <source>
        <dbReference type="SAM" id="Phobius"/>
    </source>
</evidence>
<gene>
    <name evidence="2" type="ORF">SAMN05660282_01432</name>
</gene>
<feature type="transmembrane region" description="Helical" evidence="1">
    <location>
        <begin position="30"/>
        <end position="49"/>
    </location>
</feature>
<reference evidence="2 3" key="1">
    <citation type="submission" date="2016-10" db="EMBL/GenBank/DDBJ databases">
        <authorList>
            <person name="de Groot N.N."/>
        </authorList>
    </citation>
    <scope>NUCLEOTIDE SEQUENCE [LARGE SCALE GENOMIC DNA]</scope>
    <source>
        <strain>J11</strain>
        <strain evidence="3">PG 39</strain>
    </source>
</reference>
<evidence type="ECO:0000313" key="3">
    <source>
        <dbReference type="Proteomes" id="UP000199065"/>
    </source>
</evidence>
<keyword evidence="3" id="KW-1185">Reference proteome</keyword>